<gene>
    <name evidence="6" type="ORF">CRX57_14925</name>
</gene>
<dbReference type="Pfam" id="PF00126">
    <property type="entry name" value="HTH_1"/>
    <property type="match status" value="1"/>
</dbReference>
<dbReference type="AlphaFoldDB" id="A0A2C5W595"/>
<dbReference type="InterPro" id="IPR036388">
    <property type="entry name" value="WH-like_DNA-bd_sf"/>
</dbReference>
<dbReference type="Gene3D" id="3.40.190.290">
    <property type="match status" value="1"/>
</dbReference>
<dbReference type="Gene3D" id="1.10.10.10">
    <property type="entry name" value="Winged helix-like DNA-binding domain superfamily/Winged helix DNA-binding domain"/>
    <property type="match status" value="1"/>
</dbReference>
<dbReference type="PANTHER" id="PTHR30537">
    <property type="entry name" value="HTH-TYPE TRANSCRIPTIONAL REGULATOR"/>
    <property type="match status" value="1"/>
</dbReference>
<dbReference type="InterPro" id="IPR005119">
    <property type="entry name" value="LysR_subst-bd"/>
</dbReference>
<accession>A0A2C5W595</accession>
<organism evidence="6 7">
    <name type="scientific">Pseudomonas putida</name>
    <name type="common">Arthrobacter siderocapsulatus</name>
    <dbReference type="NCBI Taxonomy" id="303"/>
    <lineage>
        <taxon>Bacteria</taxon>
        <taxon>Pseudomonadati</taxon>
        <taxon>Pseudomonadota</taxon>
        <taxon>Gammaproteobacteria</taxon>
        <taxon>Pseudomonadales</taxon>
        <taxon>Pseudomonadaceae</taxon>
        <taxon>Pseudomonas</taxon>
    </lineage>
</organism>
<keyword evidence="4" id="KW-0804">Transcription</keyword>
<dbReference type="InterPro" id="IPR058163">
    <property type="entry name" value="LysR-type_TF_proteobact-type"/>
</dbReference>
<comment type="similarity">
    <text evidence="1">Belongs to the LysR transcriptional regulatory family.</text>
</comment>
<dbReference type="RefSeq" id="WP_098966208.1">
    <property type="nucleotide sequence ID" value="NZ_PDKZ01000002.1"/>
</dbReference>
<dbReference type="FunFam" id="1.10.10.10:FF:000001">
    <property type="entry name" value="LysR family transcriptional regulator"/>
    <property type="match status" value="1"/>
</dbReference>
<name>A0A2C5W595_PSEPU</name>
<reference evidence="7" key="1">
    <citation type="submission" date="2017-10" db="EMBL/GenBank/DDBJ databases">
        <title>FDA dAtabase for Regulatory Grade micrObial Sequences (FDA-ARGOS): Supporting development and validation of Infectious Disease Dx tests.</title>
        <authorList>
            <person name="Goldberg B."/>
            <person name="Campos J."/>
            <person name="Tallon L."/>
            <person name="Sadzewicz L."/>
            <person name="Ott S."/>
            <person name="Zhao X."/>
            <person name="Nagaraj S."/>
            <person name="Vavikolanu K."/>
            <person name="Aluvathingal J."/>
            <person name="Nadendla S."/>
            <person name="Geyer C."/>
            <person name="Sichtig H."/>
        </authorList>
    </citation>
    <scope>NUCLEOTIDE SEQUENCE [LARGE SCALE GENOMIC DNA]</scope>
    <source>
        <strain evidence="7">FDAARGOS_376</strain>
    </source>
</reference>
<sequence>MNQLQAMRAFRCIVECRGFSAAAERLDTTHSTISRQLQQLERELGTRLINRNTRGFSLTTAGQQYYAACVDILDRLDQAALAVGQAHESPSGVLRISAPMVIGTLELASWLPAFQQRYPEIEVDLSCNDRFVDLIAEGFDVALRICGPLADSSMVARLLTVSDMLLVASPVYVARNGLVRQVRELAEQQLLAFAGGSDWVLTDTRGLTTSVRVQGRFKADSISSLHAAALAGVGIAAFTRATVQEDLLSGRLVQILPNYSLGQRHYYALYPHARHVALKVQVFVEFMLEHYRNTAAALR</sequence>
<evidence type="ECO:0000256" key="1">
    <source>
        <dbReference type="ARBA" id="ARBA00009437"/>
    </source>
</evidence>
<dbReference type="SUPFAM" id="SSF53850">
    <property type="entry name" value="Periplasmic binding protein-like II"/>
    <property type="match status" value="1"/>
</dbReference>
<proteinExistence type="inferred from homology"/>
<keyword evidence="2" id="KW-0805">Transcription regulation</keyword>
<dbReference type="GO" id="GO:0003700">
    <property type="term" value="F:DNA-binding transcription factor activity"/>
    <property type="evidence" value="ECO:0007669"/>
    <property type="project" value="InterPro"/>
</dbReference>
<evidence type="ECO:0000256" key="4">
    <source>
        <dbReference type="ARBA" id="ARBA00023163"/>
    </source>
</evidence>
<protein>
    <submittedName>
        <fullName evidence="6">LysR family transcriptional regulator</fullName>
    </submittedName>
</protein>
<dbReference type="InterPro" id="IPR000847">
    <property type="entry name" value="LysR_HTH_N"/>
</dbReference>
<evidence type="ECO:0000256" key="3">
    <source>
        <dbReference type="ARBA" id="ARBA00023125"/>
    </source>
</evidence>
<evidence type="ECO:0000313" key="6">
    <source>
        <dbReference type="EMBL" id="PHH41415.1"/>
    </source>
</evidence>
<evidence type="ECO:0000256" key="2">
    <source>
        <dbReference type="ARBA" id="ARBA00023015"/>
    </source>
</evidence>
<dbReference type="SUPFAM" id="SSF46785">
    <property type="entry name" value="Winged helix' DNA-binding domain"/>
    <property type="match status" value="1"/>
</dbReference>
<dbReference type="Pfam" id="PF03466">
    <property type="entry name" value="LysR_substrate"/>
    <property type="match status" value="1"/>
</dbReference>
<dbReference type="PANTHER" id="PTHR30537:SF5">
    <property type="entry name" value="HTH-TYPE TRANSCRIPTIONAL ACTIVATOR TTDR-RELATED"/>
    <property type="match status" value="1"/>
</dbReference>
<dbReference type="PRINTS" id="PR00039">
    <property type="entry name" value="HTHLYSR"/>
</dbReference>
<comment type="caution">
    <text evidence="6">The sequence shown here is derived from an EMBL/GenBank/DDBJ whole genome shotgun (WGS) entry which is preliminary data.</text>
</comment>
<keyword evidence="3" id="KW-0238">DNA-binding</keyword>
<evidence type="ECO:0000259" key="5">
    <source>
        <dbReference type="PROSITE" id="PS50931"/>
    </source>
</evidence>
<dbReference type="InterPro" id="IPR036390">
    <property type="entry name" value="WH_DNA-bd_sf"/>
</dbReference>
<dbReference type="GO" id="GO:0003677">
    <property type="term" value="F:DNA binding"/>
    <property type="evidence" value="ECO:0007669"/>
    <property type="project" value="UniProtKB-KW"/>
</dbReference>
<evidence type="ECO:0000313" key="7">
    <source>
        <dbReference type="Proteomes" id="UP000222460"/>
    </source>
</evidence>
<feature type="domain" description="HTH lysR-type" evidence="5">
    <location>
        <begin position="1"/>
        <end position="59"/>
    </location>
</feature>
<dbReference type="CDD" id="cd08422">
    <property type="entry name" value="PBP2_CrgA_like"/>
    <property type="match status" value="1"/>
</dbReference>
<dbReference type="EMBL" id="PDKZ01000002">
    <property type="protein sequence ID" value="PHH41415.1"/>
    <property type="molecule type" value="Genomic_DNA"/>
</dbReference>
<dbReference type="PROSITE" id="PS50931">
    <property type="entry name" value="HTH_LYSR"/>
    <property type="match status" value="1"/>
</dbReference>
<dbReference type="Proteomes" id="UP000222460">
    <property type="component" value="Unassembled WGS sequence"/>
</dbReference>